<feature type="compositionally biased region" description="Polar residues" evidence="1">
    <location>
        <begin position="35"/>
        <end position="44"/>
    </location>
</feature>
<reference evidence="2" key="1">
    <citation type="submission" date="2013-11" db="EMBL/GenBank/DDBJ databases">
        <title>Genome sequence of the fusiform rust pathogen reveals effectors for host alternation and coevolution with pine.</title>
        <authorList>
            <consortium name="DOE Joint Genome Institute"/>
            <person name="Smith K."/>
            <person name="Pendleton A."/>
            <person name="Kubisiak T."/>
            <person name="Anderson C."/>
            <person name="Salamov A."/>
            <person name="Aerts A."/>
            <person name="Riley R."/>
            <person name="Clum A."/>
            <person name="Lindquist E."/>
            <person name="Ence D."/>
            <person name="Campbell M."/>
            <person name="Kronenberg Z."/>
            <person name="Feau N."/>
            <person name="Dhillon B."/>
            <person name="Hamelin R."/>
            <person name="Burleigh J."/>
            <person name="Smith J."/>
            <person name="Yandell M."/>
            <person name="Nelson C."/>
            <person name="Grigoriev I."/>
            <person name="Davis J."/>
        </authorList>
    </citation>
    <scope>NUCLEOTIDE SEQUENCE</scope>
    <source>
        <strain evidence="2">G11</strain>
    </source>
</reference>
<feature type="region of interest" description="Disordered" evidence="1">
    <location>
        <begin position="1"/>
        <end position="46"/>
    </location>
</feature>
<feature type="compositionally biased region" description="Basic and acidic residues" evidence="1">
    <location>
        <begin position="100"/>
        <end position="109"/>
    </location>
</feature>
<feature type="region of interest" description="Disordered" evidence="1">
    <location>
        <begin position="100"/>
        <end position="140"/>
    </location>
</feature>
<keyword evidence="3" id="KW-1185">Reference proteome</keyword>
<sequence>MVPSSSQTVAATLDMKVPHASEFSNSSNSNDNNNQATPHQNQHPVNIKKTMEENNCLSQQLLEKDSGNLQCELTIPATNESTLPDELSKQALHAMKQKIKEKYESDVSRDIPSTTSSDDMQEGSSQNTSVSEDLLGILLD</sequence>
<organism evidence="2 3">
    <name type="scientific">Cronartium quercuum f. sp. fusiforme G11</name>
    <dbReference type="NCBI Taxonomy" id="708437"/>
    <lineage>
        <taxon>Eukaryota</taxon>
        <taxon>Fungi</taxon>
        <taxon>Dikarya</taxon>
        <taxon>Basidiomycota</taxon>
        <taxon>Pucciniomycotina</taxon>
        <taxon>Pucciniomycetes</taxon>
        <taxon>Pucciniales</taxon>
        <taxon>Coleosporiaceae</taxon>
        <taxon>Cronartium</taxon>
    </lineage>
</organism>
<dbReference type="EMBL" id="MU167265">
    <property type="protein sequence ID" value="KAG0146147.1"/>
    <property type="molecule type" value="Genomic_DNA"/>
</dbReference>
<name>A0A9P6NL44_9BASI</name>
<evidence type="ECO:0000313" key="2">
    <source>
        <dbReference type="EMBL" id="KAG0146147.1"/>
    </source>
</evidence>
<comment type="caution">
    <text evidence="2">The sequence shown here is derived from an EMBL/GenBank/DDBJ whole genome shotgun (WGS) entry which is preliminary data.</text>
</comment>
<feature type="compositionally biased region" description="Polar residues" evidence="1">
    <location>
        <begin position="1"/>
        <end position="10"/>
    </location>
</feature>
<feature type="compositionally biased region" description="Low complexity" evidence="1">
    <location>
        <begin position="24"/>
        <end position="34"/>
    </location>
</feature>
<evidence type="ECO:0000256" key="1">
    <source>
        <dbReference type="SAM" id="MobiDB-lite"/>
    </source>
</evidence>
<feature type="compositionally biased region" description="Polar residues" evidence="1">
    <location>
        <begin position="111"/>
        <end position="131"/>
    </location>
</feature>
<dbReference type="Proteomes" id="UP000886653">
    <property type="component" value="Unassembled WGS sequence"/>
</dbReference>
<gene>
    <name evidence="2" type="ORF">CROQUDRAFT_93053</name>
</gene>
<accession>A0A9P6NL44</accession>
<evidence type="ECO:0000313" key="3">
    <source>
        <dbReference type="Proteomes" id="UP000886653"/>
    </source>
</evidence>
<proteinExistence type="predicted"/>
<protein>
    <submittedName>
        <fullName evidence="2">Uncharacterized protein</fullName>
    </submittedName>
</protein>
<dbReference type="AlphaFoldDB" id="A0A9P6NL44"/>